<dbReference type="InterPro" id="IPR046357">
    <property type="entry name" value="PPIase_dom_sf"/>
</dbReference>
<feature type="transmembrane region" description="Helical" evidence="14">
    <location>
        <begin position="12"/>
        <end position="31"/>
    </location>
</feature>
<evidence type="ECO:0000256" key="14">
    <source>
        <dbReference type="SAM" id="Phobius"/>
    </source>
</evidence>
<dbReference type="STRING" id="1166073.SAMN05192530_103403"/>
<dbReference type="Gene3D" id="3.10.50.40">
    <property type="match status" value="1"/>
</dbReference>
<reference evidence="16 17" key="1">
    <citation type="submission" date="2016-10" db="EMBL/GenBank/DDBJ databases">
        <authorList>
            <person name="de Groot N.N."/>
        </authorList>
    </citation>
    <scope>NUCLEOTIDE SEQUENCE [LARGE SCALE GENOMIC DNA]</scope>
    <source>
        <strain evidence="17">L7-484,KACC 16230,DSM 25025</strain>
    </source>
</reference>
<keyword evidence="4" id="KW-0997">Cell inner membrane</keyword>
<name>A0A1H0GXJ5_9HYPH</name>
<dbReference type="SUPFAM" id="SSF109998">
    <property type="entry name" value="Triger factor/SurA peptide-binding domain-like"/>
    <property type="match status" value="1"/>
</dbReference>
<protein>
    <recommendedName>
        <fullName evidence="2">Parvulin-like PPIase</fullName>
    </recommendedName>
    <alternativeName>
        <fullName evidence="9">Peptidyl-prolyl cis-trans isomerase plp</fullName>
    </alternativeName>
    <alternativeName>
        <fullName evidence="12">Periplasmic chaperone PpiD</fullName>
    </alternativeName>
    <alternativeName>
        <fullName evidence="13">Periplasmic folding chaperone</fullName>
    </alternativeName>
    <alternativeName>
        <fullName evidence="10">Rotamase plp</fullName>
    </alternativeName>
</protein>
<dbReference type="RefSeq" id="WP_170842539.1">
    <property type="nucleotide sequence ID" value="NZ_FNIT01000003.1"/>
</dbReference>
<dbReference type="PANTHER" id="PTHR47529:SF1">
    <property type="entry name" value="PERIPLASMIC CHAPERONE PPID"/>
    <property type="match status" value="1"/>
</dbReference>
<evidence type="ECO:0000256" key="11">
    <source>
        <dbReference type="ARBA" id="ARBA00038408"/>
    </source>
</evidence>
<evidence type="ECO:0000313" key="17">
    <source>
        <dbReference type="Proteomes" id="UP000198793"/>
    </source>
</evidence>
<keyword evidence="16" id="KW-0413">Isomerase</keyword>
<evidence type="ECO:0000256" key="4">
    <source>
        <dbReference type="ARBA" id="ARBA00022519"/>
    </source>
</evidence>
<proteinExistence type="inferred from homology"/>
<dbReference type="Pfam" id="PF13624">
    <property type="entry name" value="SurA_N_3"/>
    <property type="match status" value="1"/>
</dbReference>
<evidence type="ECO:0000256" key="2">
    <source>
        <dbReference type="ARBA" id="ARBA00018370"/>
    </source>
</evidence>
<keyword evidence="17" id="KW-1185">Reference proteome</keyword>
<evidence type="ECO:0000256" key="7">
    <source>
        <dbReference type="ARBA" id="ARBA00023136"/>
    </source>
</evidence>
<keyword evidence="5 14" id="KW-0812">Transmembrane</keyword>
<evidence type="ECO:0000256" key="1">
    <source>
        <dbReference type="ARBA" id="ARBA00004382"/>
    </source>
</evidence>
<evidence type="ECO:0000256" key="6">
    <source>
        <dbReference type="ARBA" id="ARBA00022989"/>
    </source>
</evidence>
<dbReference type="InterPro" id="IPR052029">
    <property type="entry name" value="PpiD_chaperone"/>
</dbReference>
<keyword evidence="7 14" id="KW-0472">Membrane</keyword>
<dbReference type="InterPro" id="IPR000297">
    <property type="entry name" value="PPIase_PpiC"/>
</dbReference>
<evidence type="ECO:0000256" key="3">
    <source>
        <dbReference type="ARBA" id="ARBA00022475"/>
    </source>
</evidence>
<organism evidence="16 17">
    <name type="scientific">Aureimonas jatrophae</name>
    <dbReference type="NCBI Taxonomy" id="1166073"/>
    <lineage>
        <taxon>Bacteria</taxon>
        <taxon>Pseudomonadati</taxon>
        <taxon>Pseudomonadota</taxon>
        <taxon>Alphaproteobacteria</taxon>
        <taxon>Hyphomicrobiales</taxon>
        <taxon>Aurantimonadaceae</taxon>
        <taxon>Aureimonas</taxon>
    </lineage>
</organism>
<gene>
    <name evidence="16" type="ORF">SAMN05192530_103403</name>
</gene>
<dbReference type="InterPro" id="IPR027304">
    <property type="entry name" value="Trigger_fact/SurA_dom_sf"/>
</dbReference>
<sequence>MMKQLRRGASGWVAKVFLGGLAVSFVGWGIADFLRPQGAGRDVLTAGSTHVSAAQYQTAYQQGLQTLANQIGRRPSAEEAEIYGVDQQTLSILSSTAVLTEEARRLGIGVGDEGLVGLIQQQPAFQDQAGQFSRQQMRSVLANAGFSEAAYLAELRNEAERGQLLDSVSGGASVPTAFVDALGAYGGERRDVSFVQLQPQTREAIAQPNADELDDYFTEHLESYRAPEYRTISFVDLSTDAFSKPVEIGEADVSTFYESEKSRFTTPERRQVQQVVFADQAAADSAVADMASGRSLSDAAKARGTDITDLGLVAKSALPVGALADAAFSAEPNKPTPVIAGPFGPTIINVTDVRPSETRPLEDVSNEIRTELARQRANARLTEAYNSISDSLGSGAPLPEAASQAGLAVRTIENIDGQGRAMDGNEVPGIPDRAQFLQAAFQAEPNAATTPINYGGSNYVFYTVTSVTPARDRSLDEVRDRVVAAWQDDEAQRLLIDRAEALATRVRKGETLASIAGTEGIAVQTAPAITRTSGPAVLGEAGTRAAFSGPEGIVAQTPALESGDAIVLRVDAVVPVADPAAQVSSQTRETLSATLRNDLQQGYVETLRRQIPIELHPATIDQARLNVR</sequence>
<accession>A0A1H0GXJ5</accession>
<evidence type="ECO:0000256" key="13">
    <source>
        <dbReference type="ARBA" id="ARBA00042775"/>
    </source>
</evidence>
<keyword evidence="8" id="KW-0143">Chaperone</keyword>
<evidence type="ECO:0000256" key="5">
    <source>
        <dbReference type="ARBA" id="ARBA00022692"/>
    </source>
</evidence>
<evidence type="ECO:0000313" key="16">
    <source>
        <dbReference type="EMBL" id="SDO11607.1"/>
    </source>
</evidence>
<evidence type="ECO:0000259" key="15">
    <source>
        <dbReference type="Pfam" id="PF13145"/>
    </source>
</evidence>
<keyword evidence="3" id="KW-1003">Cell membrane</keyword>
<dbReference type="AlphaFoldDB" id="A0A1H0GXJ5"/>
<dbReference type="GO" id="GO:0003755">
    <property type="term" value="F:peptidyl-prolyl cis-trans isomerase activity"/>
    <property type="evidence" value="ECO:0007669"/>
    <property type="project" value="InterPro"/>
</dbReference>
<dbReference type="SUPFAM" id="SSF54534">
    <property type="entry name" value="FKBP-like"/>
    <property type="match status" value="1"/>
</dbReference>
<evidence type="ECO:0000256" key="9">
    <source>
        <dbReference type="ARBA" id="ARBA00030642"/>
    </source>
</evidence>
<comment type="similarity">
    <text evidence="11">Belongs to the PpiD chaperone family.</text>
</comment>
<dbReference type="Gene3D" id="1.10.4030.10">
    <property type="entry name" value="Porin chaperone SurA, peptide-binding domain"/>
    <property type="match status" value="1"/>
</dbReference>
<dbReference type="GO" id="GO:0005886">
    <property type="term" value="C:plasma membrane"/>
    <property type="evidence" value="ECO:0007669"/>
    <property type="project" value="UniProtKB-SubCell"/>
</dbReference>
<comment type="subcellular location">
    <subcellularLocation>
        <location evidence="1">Cell inner membrane</location>
        <topology evidence="1">Single-pass type II membrane protein</topology>
        <orientation evidence="1">Periplasmic side</orientation>
    </subcellularLocation>
</comment>
<dbReference type="PANTHER" id="PTHR47529">
    <property type="entry name" value="PEPTIDYL-PROLYL CIS-TRANS ISOMERASE D"/>
    <property type="match status" value="1"/>
</dbReference>
<evidence type="ECO:0000256" key="10">
    <source>
        <dbReference type="ARBA" id="ARBA00031484"/>
    </source>
</evidence>
<dbReference type="Pfam" id="PF13145">
    <property type="entry name" value="Rotamase_2"/>
    <property type="match status" value="1"/>
</dbReference>
<evidence type="ECO:0000256" key="8">
    <source>
        <dbReference type="ARBA" id="ARBA00023186"/>
    </source>
</evidence>
<dbReference type="EMBL" id="FNIT01000003">
    <property type="protein sequence ID" value="SDO11607.1"/>
    <property type="molecule type" value="Genomic_DNA"/>
</dbReference>
<evidence type="ECO:0000256" key="12">
    <source>
        <dbReference type="ARBA" id="ARBA00040743"/>
    </source>
</evidence>
<feature type="domain" description="PpiC" evidence="15">
    <location>
        <begin position="250"/>
        <end position="365"/>
    </location>
</feature>
<keyword evidence="6 14" id="KW-1133">Transmembrane helix</keyword>
<dbReference type="Proteomes" id="UP000198793">
    <property type="component" value="Unassembled WGS sequence"/>
</dbReference>